<sequence length="107" mass="11764">MFGKKQRKKVPFYGPRGTRISLQVLQGAQCGAVKAAASTRTAPSLMAERGAAEGQHHAHLTNGHVLLKVENKYIIKVWLFTKTWARSQQGSVFLIILSETTCLQGLT</sequence>
<dbReference type="Proteomes" id="UP001482620">
    <property type="component" value="Unassembled WGS sequence"/>
</dbReference>
<dbReference type="EMBL" id="JAHRIQ010107165">
    <property type="protein sequence ID" value="MEQ2256470.1"/>
    <property type="molecule type" value="Genomic_DNA"/>
</dbReference>
<proteinExistence type="predicted"/>
<comment type="caution">
    <text evidence="1">The sequence shown here is derived from an EMBL/GenBank/DDBJ whole genome shotgun (WGS) entry which is preliminary data.</text>
</comment>
<accession>A0ABV0VGR1</accession>
<protein>
    <submittedName>
        <fullName evidence="1">Uncharacterized protein</fullName>
    </submittedName>
</protein>
<evidence type="ECO:0000313" key="2">
    <source>
        <dbReference type="Proteomes" id="UP001482620"/>
    </source>
</evidence>
<gene>
    <name evidence="1" type="ORF">ILYODFUR_024453</name>
</gene>
<name>A0ABV0VGR1_9TELE</name>
<keyword evidence="2" id="KW-1185">Reference proteome</keyword>
<evidence type="ECO:0000313" key="1">
    <source>
        <dbReference type="EMBL" id="MEQ2256470.1"/>
    </source>
</evidence>
<reference evidence="1 2" key="1">
    <citation type="submission" date="2021-06" db="EMBL/GenBank/DDBJ databases">
        <authorList>
            <person name="Palmer J.M."/>
        </authorList>
    </citation>
    <scope>NUCLEOTIDE SEQUENCE [LARGE SCALE GENOMIC DNA]</scope>
    <source>
        <strain evidence="2">if_2019</strain>
        <tissue evidence="1">Muscle</tissue>
    </source>
</reference>
<organism evidence="1 2">
    <name type="scientific">Ilyodon furcidens</name>
    <name type="common">goldbreast splitfin</name>
    <dbReference type="NCBI Taxonomy" id="33524"/>
    <lineage>
        <taxon>Eukaryota</taxon>
        <taxon>Metazoa</taxon>
        <taxon>Chordata</taxon>
        <taxon>Craniata</taxon>
        <taxon>Vertebrata</taxon>
        <taxon>Euteleostomi</taxon>
        <taxon>Actinopterygii</taxon>
        <taxon>Neopterygii</taxon>
        <taxon>Teleostei</taxon>
        <taxon>Neoteleostei</taxon>
        <taxon>Acanthomorphata</taxon>
        <taxon>Ovalentaria</taxon>
        <taxon>Atherinomorphae</taxon>
        <taxon>Cyprinodontiformes</taxon>
        <taxon>Goodeidae</taxon>
        <taxon>Ilyodon</taxon>
    </lineage>
</organism>